<reference evidence="2" key="1">
    <citation type="submission" date="2021-01" db="EMBL/GenBank/DDBJ databases">
        <authorList>
            <person name="Corre E."/>
            <person name="Pelletier E."/>
            <person name="Niang G."/>
            <person name="Scheremetjew M."/>
            <person name="Finn R."/>
            <person name="Kale V."/>
            <person name="Holt S."/>
            <person name="Cochrane G."/>
            <person name="Meng A."/>
            <person name="Brown T."/>
            <person name="Cohen L."/>
        </authorList>
    </citation>
    <scope>NUCLEOTIDE SEQUENCE</scope>
    <source>
        <strain evidence="2">308</strain>
    </source>
</reference>
<name>A0A7S1BHC1_9STRA</name>
<feature type="domain" description="PrcB C-terminal" evidence="1">
    <location>
        <begin position="85"/>
        <end position="140"/>
    </location>
</feature>
<accession>A0A7S1BHC1</accession>
<evidence type="ECO:0000313" key="2">
    <source>
        <dbReference type="EMBL" id="CAD8886008.1"/>
    </source>
</evidence>
<dbReference type="InterPro" id="IPR025748">
    <property type="entry name" value="PrcB_C_dom"/>
</dbReference>
<gene>
    <name evidence="2" type="ORF">CHYS00102_LOCUS13206</name>
</gene>
<organism evidence="2">
    <name type="scientific">Corethron hystrix</name>
    <dbReference type="NCBI Taxonomy" id="216773"/>
    <lineage>
        <taxon>Eukaryota</taxon>
        <taxon>Sar</taxon>
        <taxon>Stramenopiles</taxon>
        <taxon>Ochrophyta</taxon>
        <taxon>Bacillariophyta</taxon>
        <taxon>Coscinodiscophyceae</taxon>
        <taxon>Corethrophycidae</taxon>
        <taxon>Corethrales</taxon>
        <taxon>Corethraceae</taxon>
        <taxon>Corethron</taxon>
    </lineage>
</organism>
<dbReference type="Pfam" id="PF14343">
    <property type="entry name" value="PrcB_C"/>
    <property type="match status" value="1"/>
</dbReference>
<sequence length="180" mass="20422">MSTMKAKLQLASVKGIIILIILKCVSANLDFQTIDEGYYSGIRTKMNRVYRTHQGFSNMWARHSSTVRPEPPLPSMNFDDNWVVACVFRGSFRTGGYGVKITAVDEVDNAIVVKYKTYDPNARDITTMAFTQPYEMIKINIPVRGMEVQFEIEVETAASLRNGKRRDHRGRLSFSGSDRT</sequence>
<protein>
    <recommendedName>
        <fullName evidence="1">PrcB C-terminal domain-containing protein</fullName>
    </recommendedName>
</protein>
<dbReference type="AlphaFoldDB" id="A0A7S1BHC1"/>
<proteinExistence type="predicted"/>
<dbReference type="EMBL" id="HBFR01018174">
    <property type="protein sequence ID" value="CAD8886008.1"/>
    <property type="molecule type" value="Transcribed_RNA"/>
</dbReference>
<evidence type="ECO:0000259" key="1">
    <source>
        <dbReference type="Pfam" id="PF14343"/>
    </source>
</evidence>